<evidence type="ECO:0000256" key="1">
    <source>
        <dbReference type="ARBA" id="ARBA00009441"/>
    </source>
</evidence>
<dbReference type="Proteomes" id="UP001485043">
    <property type="component" value="Unassembled WGS sequence"/>
</dbReference>
<dbReference type="GO" id="GO:0005524">
    <property type="term" value="F:ATP binding"/>
    <property type="evidence" value="ECO:0007669"/>
    <property type="project" value="UniProtKB-KW"/>
</dbReference>
<evidence type="ECO:0000256" key="5">
    <source>
        <dbReference type="ARBA" id="ARBA00022840"/>
    </source>
</evidence>
<evidence type="ECO:0000256" key="3">
    <source>
        <dbReference type="ARBA" id="ARBA00022741"/>
    </source>
</evidence>
<organism evidence="11 12">
    <name type="scientific">Apatococcus fuscideae</name>
    <dbReference type="NCBI Taxonomy" id="2026836"/>
    <lineage>
        <taxon>Eukaryota</taxon>
        <taxon>Viridiplantae</taxon>
        <taxon>Chlorophyta</taxon>
        <taxon>core chlorophytes</taxon>
        <taxon>Trebouxiophyceae</taxon>
        <taxon>Chlorellales</taxon>
        <taxon>Chlorellaceae</taxon>
        <taxon>Apatococcus</taxon>
    </lineage>
</organism>
<dbReference type="PANTHER" id="PTHR11059:SF0">
    <property type="entry name" value="DNA REPAIR PROTEIN RECN"/>
    <property type="match status" value="1"/>
</dbReference>
<keyword evidence="4" id="KW-0227">DNA damage</keyword>
<feature type="region of interest" description="Disordered" evidence="9">
    <location>
        <begin position="664"/>
        <end position="685"/>
    </location>
</feature>
<protein>
    <recommendedName>
        <fullName evidence="2">DNA repair protein RecN</fullName>
    </recommendedName>
    <alternativeName>
        <fullName evidence="7">Recombination protein N</fullName>
    </alternativeName>
</protein>
<keyword evidence="3" id="KW-0547">Nucleotide-binding</keyword>
<evidence type="ECO:0000256" key="9">
    <source>
        <dbReference type="SAM" id="MobiDB-lite"/>
    </source>
</evidence>
<dbReference type="PANTHER" id="PTHR11059">
    <property type="entry name" value="DNA REPAIR PROTEIN RECN"/>
    <property type="match status" value="1"/>
</dbReference>
<dbReference type="EMBL" id="JALJOV010000052">
    <property type="protein sequence ID" value="KAK9867978.1"/>
    <property type="molecule type" value="Genomic_DNA"/>
</dbReference>
<evidence type="ECO:0000256" key="4">
    <source>
        <dbReference type="ARBA" id="ARBA00022763"/>
    </source>
</evidence>
<evidence type="ECO:0000313" key="11">
    <source>
        <dbReference type="EMBL" id="KAK9867978.1"/>
    </source>
</evidence>
<dbReference type="Pfam" id="PF13476">
    <property type="entry name" value="AAA_23"/>
    <property type="match status" value="1"/>
</dbReference>
<keyword evidence="12" id="KW-1185">Reference proteome</keyword>
<evidence type="ECO:0000256" key="8">
    <source>
        <dbReference type="SAM" id="Coils"/>
    </source>
</evidence>
<dbReference type="InterPro" id="IPR038729">
    <property type="entry name" value="Rad50/SbcC_AAA"/>
</dbReference>
<evidence type="ECO:0000256" key="2">
    <source>
        <dbReference type="ARBA" id="ARBA00021315"/>
    </source>
</evidence>
<reference evidence="11 12" key="1">
    <citation type="journal article" date="2024" name="Nat. Commun.">
        <title>Phylogenomics reveals the evolutionary origins of lichenization in chlorophyte algae.</title>
        <authorList>
            <person name="Puginier C."/>
            <person name="Libourel C."/>
            <person name="Otte J."/>
            <person name="Skaloud P."/>
            <person name="Haon M."/>
            <person name="Grisel S."/>
            <person name="Petersen M."/>
            <person name="Berrin J.G."/>
            <person name="Delaux P.M."/>
            <person name="Dal Grande F."/>
            <person name="Keller J."/>
        </authorList>
    </citation>
    <scope>NUCLEOTIDE SEQUENCE [LARGE SCALE GENOMIC DNA]</scope>
    <source>
        <strain evidence="11 12">SAG 2523</strain>
    </source>
</reference>
<feature type="domain" description="Rad50/SbcC-type AAA" evidence="10">
    <location>
        <begin position="20"/>
        <end position="68"/>
    </location>
</feature>
<comment type="similarity">
    <text evidence="1">Belongs to the RecN family.</text>
</comment>
<accession>A0AAW1TGL5</accession>
<dbReference type="AlphaFoldDB" id="A0AAW1TGL5"/>
<keyword evidence="5" id="KW-0067">ATP-binding</keyword>
<sequence>MAASFRSTPVPSHTTYLSELFIRNFALISEQRVVLAPGLNVITGESGSGKSVLIAALSQALGSPANEDFIRSPSDTASVEAVFRLSTAGIGSVKEQLKSLGISERAMPSEAGRLTLARDISRPAGDRAAMRSRCSVNGVTTSLRCLRELAAGLVDMNGQHAAMSLREAKMQLQLLDRVAGCRAHAARLAECWQRHQVLEQQLQDIAALGGPDERMSLSDLIDNVEEMEVVAGEERQLRAGLRQLEAQQSAAEQCQLASMSLGGGNGGVDDGLRAIEQTLRLILSQEAAHAGAQEHSLPTADHDLRASDEDAGSAMIEGAMENLQEARQLLTAAERQLRSYARRFGSQAERKTAMAMRLRQLDRCLKQHGQRSTEDLLEAASQAQQALHRWDSLAGRREEINQEAQQMQAELVDLALWLSRQRQAAVPSLIAAVEACLADLAMPGSCFDVQLAWTSATQADAIQISPSQAAAADRSPGFYKLGPLGLDTITLQLAAGPAEPLRPLSLVASGGESSRVMLALKAAPTHLSQERQPDEAFCTSGPDSMDEDAATAIKDAAPAIEDAATAIEDAATAIEDAAPIMVLDELDSGIGARLGTVTGRLLQRMAATSVSQLLCITHLPQVAAHASIHIRVQKSVGISGRAETVIEPLLSEDERNAEVSAMMGLSEDSGGSQSDNTKAAMHSLR</sequence>
<feature type="coiled-coil region" evidence="8">
    <location>
        <begin position="316"/>
        <end position="343"/>
    </location>
</feature>
<name>A0AAW1TGL5_9CHLO</name>
<gene>
    <name evidence="11" type="ORF">WJX84_003728</name>
</gene>
<dbReference type="Gene3D" id="3.40.50.300">
    <property type="entry name" value="P-loop containing nucleotide triphosphate hydrolases"/>
    <property type="match status" value="3"/>
</dbReference>
<keyword evidence="8" id="KW-0175">Coiled coil</keyword>
<proteinExistence type="inferred from homology"/>
<evidence type="ECO:0000256" key="7">
    <source>
        <dbReference type="ARBA" id="ARBA00033408"/>
    </source>
</evidence>
<dbReference type="GO" id="GO:0006302">
    <property type="term" value="P:double-strand break repair"/>
    <property type="evidence" value="ECO:0007669"/>
    <property type="project" value="InterPro"/>
</dbReference>
<evidence type="ECO:0000259" key="10">
    <source>
        <dbReference type="Pfam" id="PF13476"/>
    </source>
</evidence>
<comment type="caution">
    <text evidence="11">The sequence shown here is derived from an EMBL/GenBank/DDBJ whole genome shotgun (WGS) entry which is preliminary data.</text>
</comment>
<dbReference type="GO" id="GO:0016887">
    <property type="term" value="F:ATP hydrolysis activity"/>
    <property type="evidence" value="ECO:0007669"/>
    <property type="project" value="InterPro"/>
</dbReference>
<dbReference type="GO" id="GO:0006310">
    <property type="term" value="P:DNA recombination"/>
    <property type="evidence" value="ECO:0007669"/>
    <property type="project" value="InterPro"/>
</dbReference>
<dbReference type="InterPro" id="IPR004604">
    <property type="entry name" value="DNA_recomb/repair_RecN"/>
</dbReference>
<keyword evidence="6" id="KW-0234">DNA repair</keyword>
<dbReference type="InterPro" id="IPR027417">
    <property type="entry name" value="P-loop_NTPase"/>
</dbReference>
<dbReference type="SUPFAM" id="SSF52540">
    <property type="entry name" value="P-loop containing nucleoside triphosphate hydrolases"/>
    <property type="match status" value="1"/>
</dbReference>
<evidence type="ECO:0000256" key="6">
    <source>
        <dbReference type="ARBA" id="ARBA00023204"/>
    </source>
</evidence>
<evidence type="ECO:0000313" key="12">
    <source>
        <dbReference type="Proteomes" id="UP001485043"/>
    </source>
</evidence>